<dbReference type="Pfam" id="PF02514">
    <property type="entry name" value="CobN-Mg_chel"/>
    <property type="match status" value="2"/>
</dbReference>
<feature type="chain" id="PRO_5028323904" evidence="3">
    <location>
        <begin position="20"/>
        <end position="1300"/>
    </location>
</feature>
<name>A0A7C2XPJ0_9BACT</name>
<dbReference type="EMBL" id="DSDS01000152">
    <property type="protein sequence ID" value="HET98396.1"/>
    <property type="molecule type" value="Genomic_DNA"/>
</dbReference>
<proteinExistence type="predicted"/>
<evidence type="ECO:0000313" key="5">
    <source>
        <dbReference type="EMBL" id="HET98396.1"/>
    </source>
</evidence>
<accession>A0A7C2XPJ0</accession>
<dbReference type="InterPro" id="IPR003672">
    <property type="entry name" value="CobN/Mg_chltase"/>
</dbReference>
<evidence type="ECO:0000259" key="4">
    <source>
        <dbReference type="Pfam" id="PF02514"/>
    </source>
</evidence>
<gene>
    <name evidence="5" type="ORF">ENN98_06855</name>
</gene>
<keyword evidence="3" id="KW-0732">Signal</keyword>
<reference evidence="5" key="1">
    <citation type="journal article" date="2020" name="mSystems">
        <title>Genome- and Community-Level Interaction Insights into Carbon Utilization and Element Cycling Functions of Hydrothermarchaeota in Hydrothermal Sediment.</title>
        <authorList>
            <person name="Zhou Z."/>
            <person name="Liu Y."/>
            <person name="Xu W."/>
            <person name="Pan J."/>
            <person name="Luo Z.H."/>
            <person name="Li M."/>
        </authorList>
    </citation>
    <scope>NUCLEOTIDE SEQUENCE [LARGE SCALE GENOMIC DNA]</scope>
    <source>
        <strain evidence="5">SpSt-1224</strain>
    </source>
</reference>
<evidence type="ECO:0000256" key="3">
    <source>
        <dbReference type="SAM" id="SignalP"/>
    </source>
</evidence>
<keyword evidence="2" id="KW-0812">Transmembrane</keyword>
<feature type="signal peptide" evidence="3">
    <location>
        <begin position="1"/>
        <end position="19"/>
    </location>
</feature>
<organism evidence="5">
    <name type="scientific">Desulfurivibrio alkaliphilus</name>
    <dbReference type="NCBI Taxonomy" id="427923"/>
    <lineage>
        <taxon>Bacteria</taxon>
        <taxon>Pseudomonadati</taxon>
        <taxon>Thermodesulfobacteriota</taxon>
        <taxon>Desulfobulbia</taxon>
        <taxon>Desulfobulbales</taxon>
        <taxon>Desulfobulbaceae</taxon>
        <taxon>Desulfurivibrio</taxon>
    </lineage>
</organism>
<feature type="domain" description="CobN/magnesium chelatase" evidence="4">
    <location>
        <begin position="719"/>
        <end position="1146"/>
    </location>
</feature>
<feature type="compositionally biased region" description="Polar residues" evidence="1">
    <location>
        <begin position="1222"/>
        <end position="1231"/>
    </location>
</feature>
<dbReference type="Proteomes" id="UP000885986">
    <property type="component" value="Unassembled WGS sequence"/>
</dbReference>
<dbReference type="PANTHER" id="PTHR44119">
    <property type="entry name" value="MAGNESIUM-CHELATASE SUBUNIT CHLH, CHLOROPLASTIC"/>
    <property type="match status" value="1"/>
</dbReference>
<feature type="domain" description="CobN/magnesium chelatase" evidence="4">
    <location>
        <begin position="123"/>
        <end position="714"/>
    </location>
</feature>
<sequence>MKKLLIICMLLLLPASALAHEIAVLVIDNNSYLTNLAVGGMVADLKKRIKVVSAGELEPGGEPLRKEIEAARVIVVDVMGRDLEEYLTAEIDLSGKTIYALRGSHDDAALKKKGFIFDTEVADYFRHLSRQNIENMLRLVIHRHFDPAVSFAPLQPRLGLGLYHPEAPDLFSDVATFLRWQATRPGHDPQKPRLGLLFYSSFLTPGQQEPIDYLVKRLEEAGFNVLPCFGNDQQAIESFLLDDKDKARVDLLLAFSLKFYSALTPKLAEDLRKLDVPIISAISLYKDTVDEWRQSPVGIGPQEVAWTMASPEISGLIEPTVLMAKEKVVDATSGKSWYLGQPVTENIERLIPRLKGWINLQGKANRDKKIAILFYNHHQGKQNVGASYLNVFASLEEIFKGLAREGYTTGQPPSEKEVKDLVLNGARNVGTWAPGELDAMVGAGDLVLLDPAEYEQWFAELPRAFRDGVIDQWGKPGDFQMMMHQGRIVIPLVRRGNMVMMPEPARGWSDDPMKLYHDTTLYPHHQYIAAYLWLQKKFGADAMIHLGTHATYEWTPGKQAGLSPSCPPEVLITDIPNMYPYIVDDVGEAIQAKRRGRGVMLSHLTPMLRQSGLYKEYGRLAELAGEIERAEARGSVTAREKIKELRALADQTGILADLAGNSAQEIPDTELAGIIGHYMEEVKEEMIPYGMHTFGRSKESDEIDEMAKAVVTWNPDEKEHQAAERLRSSASLEMNNLLRGLSGRFVEPGEGNDPLRNPGAIPTGRNLYGFNPAKLPSPAAWELGTKAADAIIANHLEKHGKYPNKVAVVLWAVETLRNEGLNESTILWLMGVRPKWLPSGRVTGLEVVPGKELGRPRIDVLINASGLYRDLFPDKMQFLDEAVRLAILQTDIENLVAAGSRRIKTKLVADGMDEHEAEELSRLRIFSETPGSYGNGVSEMTGASGLWTDEREVVDVYEKRMGFAFGGGHWGKEARALFKEQLAATDVAVHSRSSNLYGLMDNDDMFQYLGGLAMAVRHESGQAPETLITNQQKAGRVTVEDMAATLGRELRSRYLNPKWIEGMKKEDYAGAREMSNFVEYFWGWQVTTPDKVTAAQWQQIHEVYVEDKYGQELKEFFNRANPWAYQSITARMLEAVRKEYWQADEAVQKKLAVEYAVNVVEKGVACCDHTCNNPLLNQMVVAIISLPGVLSPELVEQFKLAIEQAAQKSLAEQVVERQALQQQLTAPSSEQAGAKGEKPRDSGAAKAEQAEVEGYKMEKMENADDSTKVSSSGIEWLAGLVVLAIIALAALGMRRGERRG</sequence>
<dbReference type="CDD" id="cd10150">
    <property type="entry name" value="CobN_like"/>
    <property type="match status" value="1"/>
</dbReference>
<evidence type="ECO:0000256" key="1">
    <source>
        <dbReference type="SAM" id="MobiDB-lite"/>
    </source>
</evidence>
<feature type="compositionally biased region" description="Basic and acidic residues" evidence="1">
    <location>
        <begin position="1253"/>
        <end position="1264"/>
    </location>
</feature>
<dbReference type="PANTHER" id="PTHR44119:SF4">
    <property type="entry name" value="AEROBIC COBALTOCHELATASE SUBUNIT COBN"/>
    <property type="match status" value="1"/>
</dbReference>
<protein>
    <submittedName>
        <fullName evidence="5">Cobaltochelatase subunit CobN</fullName>
    </submittedName>
</protein>
<comment type="caution">
    <text evidence="5">The sequence shown here is derived from an EMBL/GenBank/DDBJ whole genome shotgun (WGS) entry which is preliminary data.</text>
</comment>
<keyword evidence="2" id="KW-0472">Membrane</keyword>
<feature type="transmembrane region" description="Helical" evidence="2">
    <location>
        <begin position="1276"/>
        <end position="1293"/>
    </location>
</feature>
<feature type="region of interest" description="Disordered" evidence="1">
    <location>
        <begin position="1222"/>
        <end position="1264"/>
    </location>
</feature>
<evidence type="ECO:0000256" key="2">
    <source>
        <dbReference type="SAM" id="Phobius"/>
    </source>
</evidence>
<keyword evidence="2" id="KW-1133">Transmembrane helix</keyword>